<organism evidence="1 2">
    <name type="scientific">Escherichia coli</name>
    <dbReference type="NCBI Taxonomy" id="562"/>
    <lineage>
        <taxon>Bacteria</taxon>
        <taxon>Pseudomonadati</taxon>
        <taxon>Pseudomonadota</taxon>
        <taxon>Gammaproteobacteria</taxon>
        <taxon>Enterobacterales</taxon>
        <taxon>Enterobacteriaceae</taxon>
        <taxon>Escherichia</taxon>
    </lineage>
</organism>
<protein>
    <submittedName>
        <fullName evidence="1">Uncharacterized protein</fullName>
    </submittedName>
</protein>
<evidence type="ECO:0000313" key="1">
    <source>
        <dbReference type="EMBL" id="STE86752.1"/>
    </source>
</evidence>
<evidence type="ECO:0000313" key="2">
    <source>
        <dbReference type="Proteomes" id="UP000255460"/>
    </source>
</evidence>
<dbReference type="EMBL" id="UFZQ01000001">
    <property type="protein sequence ID" value="STE86752.1"/>
    <property type="molecule type" value="Genomic_DNA"/>
</dbReference>
<name>A0A376KWF2_ECOLX</name>
<gene>
    <name evidence="1" type="ORF">NCTC10418_04406</name>
</gene>
<proteinExistence type="predicted"/>
<dbReference type="AlphaFoldDB" id="A0A376KWF2"/>
<dbReference type="Proteomes" id="UP000255460">
    <property type="component" value="Unassembled WGS sequence"/>
</dbReference>
<reference evidence="1 2" key="1">
    <citation type="submission" date="2018-06" db="EMBL/GenBank/DDBJ databases">
        <authorList>
            <consortium name="Pathogen Informatics"/>
            <person name="Doyle S."/>
        </authorList>
    </citation>
    <scope>NUCLEOTIDE SEQUENCE [LARGE SCALE GENOMIC DNA]</scope>
    <source>
        <strain evidence="1 2">NCTC10418</strain>
    </source>
</reference>
<sequence length="42" mass="5044">MEVLKNVFFGHFHVGPFTDMIDEKTMSYTREVPTRFFPEKFS</sequence>
<accession>A0A376KWF2</accession>